<evidence type="ECO:0000313" key="1">
    <source>
        <dbReference type="EMBL" id="KAK4134089.1"/>
    </source>
</evidence>
<dbReference type="EMBL" id="MU853409">
    <property type="protein sequence ID" value="KAK4134089.1"/>
    <property type="molecule type" value="Genomic_DNA"/>
</dbReference>
<dbReference type="Proteomes" id="UP001304895">
    <property type="component" value="Unassembled WGS sequence"/>
</dbReference>
<protein>
    <submittedName>
        <fullName evidence="1">Uncharacterized protein</fullName>
    </submittedName>
</protein>
<name>A0AAN6UJV0_9PEZI</name>
<reference evidence="1" key="1">
    <citation type="journal article" date="2023" name="Mol. Phylogenet. Evol.">
        <title>Genome-scale phylogeny and comparative genomics of the fungal order Sordariales.</title>
        <authorList>
            <person name="Hensen N."/>
            <person name="Bonometti L."/>
            <person name="Westerberg I."/>
            <person name="Brannstrom I.O."/>
            <person name="Guillou S."/>
            <person name="Cros-Aarteil S."/>
            <person name="Calhoun S."/>
            <person name="Haridas S."/>
            <person name="Kuo A."/>
            <person name="Mondo S."/>
            <person name="Pangilinan J."/>
            <person name="Riley R."/>
            <person name="LaButti K."/>
            <person name="Andreopoulos B."/>
            <person name="Lipzen A."/>
            <person name="Chen C."/>
            <person name="Yan M."/>
            <person name="Daum C."/>
            <person name="Ng V."/>
            <person name="Clum A."/>
            <person name="Steindorff A."/>
            <person name="Ohm R.A."/>
            <person name="Martin F."/>
            <person name="Silar P."/>
            <person name="Natvig D.O."/>
            <person name="Lalanne C."/>
            <person name="Gautier V."/>
            <person name="Ament-Velasquez S.L."/>
            <person name="Kruys A."/>
            <person name="Hutchinson M.I."/>
            <person name="Powell A.J."/>
            <person name="Barry K."/>
            <person name="Miller A.N."/>
            <person name="Grigoriev I.V."/>
            <person name="Debuchy R."/>
            <person name="Gladieux P."/>
            <person name="Hiltunen Thoren M."/>
            <person name="Johannesson H."/>
        </authorList>
    </citation>
    <scope>NUCLEOTIDE SEQUENCE</scope>
    <source>
        <strain evidence="1">CBS 123565</strain>
    </source>
</reference>
<comment type="caution">
    <text evidence="1">The sequence shown here is derived from an EMBL/GenBank/DDBJ whole genome shotgun (WGS) entry which is preliminary data.</text>
</comment>
<sequence length="211" mass="22460">MRMAAPALTAVPSTSSWFRPLAGSNRGRSAVVIHDQRPVDCANPGTLAPGAIRSRDPGHAAHGSAHYPWWGWAVLTIRPPCLAGGGGFMIRRSRRARFQHPPIDTFWGLVARQFGPWCHHPSFAGLVGVVRSALVGVDWHPKQSATRAGGLCLSEASTLAGSLGRSCTSPADGTRVELQQPAVLQITPHIIYSPSCTHAGPTHPRPIQATP</sequence>
<reference evidence="1" key="2">
    <citation type="submission" date="2023-05" db="EMBL/GenBank/DDBJ databases">
        <authorList>
            <consortium name="Lawrence Berkeley National Laboratory"/>
            <person name="Steindorff A."/>
            <person name="Hensen N."/>
            <person name="Bonometti L."/>
            <person name="Westerberg I."/>
            <person name="Brannstrom I.O."/>
            <person name="Guillou S."/>
            <person name="Cros-Aarteil S."/>
            <person name="Calhoun S."/>
            <person name="Haridas S."/>
            <person name="Kuo A."/>
            <person name="Mondo S."/>
            <person name="Pangilinan J."/>
            <person name="Riley R."/>
            <person name="Labutti K."/>
            <person name="Andreopoulos B."/>
            <person name="Lipzen A."/>
            <person name="Chen C."/>
            <person name="Yanf M."/>
            <person name="Daum C."/>
            <person name="Ng V."/>
            <person name="Clum A."/>
            <person name="Ohm R."/>
            <person name="Martin F."/>
            <person name="Silar P."/>
            <person name="Natvig D."/>
            <person name="Lalanne C."/>
            <person name="Gautier V."/>
            <person name="Ament-Velasquez S.L."/>
            <person name="Kruys A."/>
            <person name="Hutchinson M.I."/>
            <person name="Powell A.J."/>
            <person name="Barry K."/>
            <person name="Miller A.N."/>
            <person name="Grigoriev I.V."/>
            <person name="Debuchy R."/>
            <person name="Gladieux P."/>
            <person name="Thoren M.H."/>
            <person name="Johannesson H."/>
        </authorList>
    </citation>
    <scope>NUCLEOTIDE SEQUENCE</scope>
    <source>
        <strain evidence="1">CBS 123565</strain>
    </source>
</reference>
<evidence type="ECO:0000313" key="2">
    <source>
        <dbReference type="Proteomes" id="UP001304895"/>
    </source>
</evidence>
<keyword evidence="2" id="KW-1185">Reference proteome</keyword>
<organism evidence="1 2">
    <name type="scientific">Trichocladium antarcticum</name>
    <dbReference type="NCBI Taxonomy" id="1450529"/>
    <lineage>
        <taxon>Eukaryota</taxon>
        <taxon>Fungi</taxon>
        <taxon>Dikarya</taxon>
        <taxon>Ascomycota</taxon>
        <taxon>Pezizomycotina</taxon>
        <taxon>Sordariomycetes</taxon>
        <taxon>Sordariomycetidae</taxon>
        <taxon>Sordariales</taxon>
        <taxon>Chaetomiaceae</taxon>
        <taxon>Trichocladium</taxon>
    </lineage>
</organism>
<gene>
    <name evidence="1" type="ORF">BT67DRAFT_307440</name>
</gene>
<dbReference type="AlphaFoldDB" id="A0AAN6UJV0"/>
<accession>A0AAN6UJV0</accession>
<proteinExistence type="predicted"/>